<protein>
    <submittedName>
        <fullName evidence="2">Uncharacterized protein</fullName>
    </submittedName>
</protein>
<dbReference type="AlphaFoldDB" id="A0A8T2J3E6"/>
<evidence type="ECO:0000313" key="2">
    <source>
        <dbReference type="EMBL" id="KAG8438802.1"/>
    </source>
</evidence>
<gene>
    <name evidence="2" type="ORF">GDO86_005118</name>
</gene>
<keyword evidence="3" id="KW-1185">Reference proteome</keyword>
<dbReference type="EMBL" id="JAACNH010000006">
    <property type="protein sequence ID" value="KAG8438802.1"/>
    <property type="molecule type" value="Genomic_DNA"/>
</dbReference>
<evidence type="ECO:0000313" key="3">
    <source>
        <dbReference type="Proteomes" id="UP000812440"/>
    </source>
</evidence>
<comment type="caution">
    <text evidence="2">The sequence shown here is derived from an EMBL/GenBank/DDBJ whole genome shotgun (WGS) entry which is preliminary data.</text>
</comment>
<keyword evidence="1" id="KW-1133">Transmembrane helix</keyword>
<organism evidence="2 3">
    <name type="scientific">Hymenochirus boettgeri</name>
    <name type="common">Congo dwarf clawed frog</name>
    <dbReference type="NCBI Taxonomy" id="247094"/>
    <lineage>
        <taxon>Eukaryota</taxon>
        <taxon>Metazoa</taxon>
        <taxon>Chordata</taxon>
        <taxon>Craniata</taxon>
        <taxon>Vertebrata</taxon>
        <taxon>Euteleostomi</taxon>
        <taxon>Amphibia</taxon>
        <taxon>Batrachia</taxon>
        <taxon>Anura</taxon>
        <taxon>Pipoidea</taxon>
        <taxon>Pipidae</taxon>
        <taxon>Pipinae</taxon>
        <taxon>Hymenochirus</taxon>
    </lineage>
</organism>
<feature type="transmembrane region" description="Helical" evidence="1">
    <location>
        <begin position="76"/>
        <end position="97"/>
    </location>
</feature>
<sequence>MHACRKREGISTCLTPELNIILFFSPDLELLRDLREDCQDVWGQDGLSLSAMEFHTASTRNTNEMVSAKNSQSQCYILYICFFLHGIVHAASMGRLIKIKEIPGRQAWAGLVCLQDAYQRGSCLNTYFF</sequence>
<proteinExistence type="predicted"/>
<keyword evidence="1" id="KW-0472">Membrane</keyword>
<name>A0A8T2J3E6_9PIPI</name>
<accession>A0A8T2J3E6</accession>
<evidence type="ECO:0000256" key="1">
    <source>
        <dbReference type="SAM" id="Phobius"/>
    </source>
</evidence>
<dbReference type="Proteomes" id="UP000812440">
    <property type="component" value="Chromosome 3"/>
</dbReference>
<keyword evidence="1" id="KW-0812">Transmembrane</keyword>
<reference evidence="2" key="1">
    <citation type="thesis" date="2020" institute="ProQuest LLC" country="789 East Eisenhower Parkway, Ann Arbor, MI, USA">
        <title>Comparative Genomics and Chromosome Evolution.</title>
        <authorList>
            <person name="Mudd A.B."/>
        </authorList>
    </citation>
    <scope>NUCLEOTIDE SEQUENCE</scope>
    <source>
        <strain evidence="2">Female2</strain>
        <tissue evidence="2">Blood</tissue>
    </source>
</reference>